<dbReference type="SUPFAM" id="SSF52833">
    <property type="entry name" value="Thioredoxin-like"/>
    <property type="match status" value="1"/>
</dbReference>
<dbReference type="AlphaFoldDB" id="A0AAQ3R872"/>
<dbReference type="Gene3D" id="3.40.30.10">
    <property type="entry name" value="Glutaredoxin"/>
    <property type="match status" value="1"/>
</dbReference>
<organism evidence="2 3">
    <name type="scientific">Acrodontium crateriforme</name>
    <dbReference type="NCBI Taxonomy" id="150365"/>
    <lineage>
        <taxon>Eukaryota</taxon>
        <taxon>Fungi</taxon>
        <taxon>Dikarya</taxon>
        <taxon>Ascomycota</taxon>
        <taxon>Pezizomycotina</taxon>
        <taxon>Dothideomycetes</taxon>
        <taxon>Dothideomycetidae</taxon>
        <taxon>Mycosphaerellales</taxon>
        <taxon>Teratosphaeriaceae</taxon>
        <taxon>Acrodontium</taxon>
    </lineage>
</organism>
<name>A0AAQ3R872_9PEZI</name>
<dbReference type="InterPro" id="IPR036249">
    <property type="entry name" value="Thioredoxin-like_sf"/>
</dbReference>
<dbReference type="GO" id="GO:0004602">
    <property type="term" value="F:glutathione peroxidase activity"/>
    <property type="evidence" value="ECO:0007669"/>
    <property type="project" value="TreeGrafter"/>
</dbReference>
<feature type="domain" description="DSBA-like thioredoxin" evidence="1">
    <location>
        <begin position="9"/>
        <end position="207"/>
    </location>
</feature>
<evidence type="ECO:0000313" key="2">
    <source>
        <dbReference type="EMBL" id="WPG99100.1"/>
    </source>
</evidence>
<evidence type="ECO:0000313" key="3">
    <source>
        <dbReference type="Proteomes" id="UP001303373"/>
    </source>
</evidence>
<dbReference type="InterPro" id="IPR051924">
    <property type="entry name" value="GST_Kappa/NadH"/>
</dbReference>
<reference evidence="2 3" key="1">
    <citation type="submission" date="2023-11" db="EMBL/GenBank/DDBJ databases">
        <title>An acidophilic fungus is an integral part of prey digestion in a carnivorous sundew plant.</title>
        <authorList>
            <person name="Tsai I.J."/>
        </authorList>
    </citation>
    <scope>NUCLEOTIDE SEQUENCE [LARGE SCALE GENOMIC DNA]</scope>
    <source>
        <strain evidence="2">169a</strain>
    </source>
</reference>
<dbReference type="PANTHER" id="PTHR42943">
    <property type="entry name" value="GLUTATHIONE S-TRANSFERASE KAPPA"/>
    <property type="match status" value="1"/>
</dbReference>
<dbReference type="PANTHER" id="PTHR42943:SF13">
    <property type="entry name" value="GLUTATHIONE S-TRANSFERASE KAPPA-RELATED"/>
    <property type="match status" value="1"/>
</dbReference>
<dbReference type="GO" id="GO:0005777">
    <property type="term" value="C:peroxisome"/>
    <property type="evidence" value="ECO:0007669"/>
    <property type="project" value="TreeGrafter"/>
</dbReference>
<evidence type="ECO:0000259" key="1">
    <source>
        <dbReference type="Pfam" id="PF01323"/>
    </source>
</evidence>
<proteinExistence type="predicted"/>
<dbReference type="EMBL" id="CP138581">
    <property type="protein sequence ID" value="WPG99100.1"/>
    <property type="molecule type" value="Genomic_DNA"/>
</dbReference>
<dbReference type="GO" id="GO:0004364">
    <property type="term" value="F:glutathione transferase activity"/>
    <property type="evidence" value="ECO:0007669"/>
    <property type="project" value="TreeGrafter"/>
</dbReference>
<dbReference type="GO" id="GO:0006749">
    <property type="term" value="P:glutathione metabolic process"/>
    <property type="evidence" value="ECO:0007669"/>
    <property type="project" value="TreeGrafter"/>
</dbReference>
<dbReference type="Pfam" id="PF01323">
    <property type="entry name" value="DSBA"/>
    <property type="match status" value="1"/>
</dbReference>
<keyword evidence="3" id="KW-1185">Reference proteome</keyword>
<dbReference type="Proteomes" id="UP001303373">
    <property type="component" value="Chromosome 2"/>
</dbReference>
<dbReference type="InterPro" id="IPR001853">
    <property type="entry name" value="DSBA-like_thioredoxin_dom"/>
</dbReference>
<protein>
    <recommendedName>
        <fullName evidence="1">DSBA-like thioredoxin domain-containing protein</fullName>
    </recommendedName>
</protein>
<gene>
    <name evidence="2" type="ORF">R9X50_00190900</name>
</gene>
<accession>A0AAQ3R872</accession>
<dbReference type="GO" id="GO:0005739">
    <property type="term" value="C:mitochondrion"/>
    <property type="evidence" value="ECO:0007669"/>
    <property type="project" value="TreeGrafter"/>
</dbReference>
<sequence length="226" mass="24574">MSGPHGAKLTIYVDPVSPYSWFGFTNTIRFRPQLQAHGVEVDIIPFFLGGARDKAGNPWQPTPKVKQAMGAQDTALTGKLLGLKVVPPKVFPIASLLPVRVATWVKDNYPASIFDQTFPAFSEGYWSKSINISTPDGIAEALQHVFSAEEITKIIAGASSAANKKKVIDQTMAPGAYGAPWIVAINTDGERKDWFGNDRWDQVFHHLGVPYSPVTILPPGSSVSKL</sequence>